<keyword evidence="6 7" id="KW-0472">Membrane</keyword>
<keyword evidence="4" id="KW-0029">Amino-acid transport</keyword>
<feature type="transmembrane region" description="Helical" evidence="7">
    <location>
        <begin position="161"/>
        <end position="182"/>
    </location>
</feature>
<comment type="caution">
    <text evidence="9">The sequence shown here is derived from an EMBL/GenBank/DDBJ whole genome shotgun (WGS) entry which is preliminary data.</text>
</comment>
<dbReference type="PIRSF" id="PIRSF006060">
    <property type="entry name" value="AA_transporter"/>
    <property type="match status" value="1"/>
</dbReference>
<feature type="transmembrane region" description="Helical" evidence="7">
    <location>
        <begin position="371"/>
        <end position="394"/>
    </location>
</feature>
<protein>
    <submittedName>
        <fullName evidence="9">Amino acid permease</fullName>
    </submittedName>
</protein>
<feature type="transmembrane region" description="Helical" evidence="7">
    <location>
        <begin position="447"/>
        <end position="467"/>
    </location>
</feature>
<evidence type="ECO:0000256" key="1">
    <source>
        <dbReference type="ARBA" id="ARBA00004429"/>
    </source>
</evidence>
<evidence type="ECO:0000256" key="7">
    <source>
        <dbReference type="SAM" id="Phobius"/>
    </source>
</evidence>
<dbReference type="GO" id="GO:0015171">
    <property type="term" value="F:amino acid transmembrane transporter activity"/>
    <property type="evidence" value="ECO:0007669"/>
    <property type="project" value="TreeGrafter"/>
</dbReference>
<keyword evidence="2" id="KW-0813">Transport</keyword>
<accession>A0A3N4NC90</accession>
<evidence type="ECO:0000256" key="3">
    <source>
        <dbReference type="ARBA" id="ARBA00022692"/>
    </source>
</evidence>
<dbReference type="InterPro" id="IPR050524">
    <property type="entry name" value="APC_YAT"/>
</dbReference>
<dbReference type="FunFam" id="1.20.1740.10:FF:000001">
    <property type="entry name" value="Amino acid permease"/>
    <property type="match status" value="1"/>
</dbReference>
<feature type="domain" description="Amino acid permease/ SLC12A" evidence="8">
    <location>
        <begin position="21"/>
        <end position="475"/>
    </location>
</feature>
<dbReference type="PANTHER" id="PTHR43341:SF1">
    <property type="entry name" value="GENERAL AMINO-ACID PERMEASE GAP1"/>
    <property type="match status" value="1"/>
</dbReference>
<dbReference type="RefSeq" id="WP_123803175.1">
    <property type="nucleotide sequence ID" value="NZ_RMVG01000035.1"/>
</dbReference>
<keyword evidence="5 7" id="KW-1133">Transmembrane helix</keyword>
<sequence length="493" mass="53659">MSSVCEPSPQTGLRRVLKSRHMSMIAIGGSVGTGLFIASGATISQADPAGALLSYILIGVMVYFFMTSLAELATAMPESGSFALYGARYVDEGFGFALGWNFWFSWAVAVAVDLVAAQLIMGYWLPDVPGWVWNATFLGIIFLLNAVSVRGFGEAEYWFSLIKVTTVLLFIITGLMMIAGILSGAPSSGLDNWFTGRGPFSGGLTALIGTAMIAGVSFQGTELVGIAAGESDNPGKAIPRAVRQVFWRILLFYVFAILVISLIVPSDDPRLLRNDIADISVSPFALVFRNAGLLSAAAIMNAVILTSVVSAGNSGVYSSTRMLFNLSREGNAPRIFSRLTQHGVPLYALMATIMVTGLCLLTSLFGNHEVYMWLLNMTGMTGFICWAGIAVNHYRFRRGFVRQGHKLSRLPYRAAWFPLGPALAFGMCVVVMLGQNYMAFMQQSVDWYNVAATYVGIPLFLLTWLGYRITKKSRFVSYDDMIFPQEVTGDKQA</sequence>
<dbReference type="PANTHER" id="PTHR43341">
    <property type="entry name" value="AMINO ACID PERMEASE"/>
    <property type="match status" value="1"/>
</dbReference>
<gene>
    <name evidence="9" type="ORF">BBB56_22870</name>
</gene>
<evidence type="ECO:0000256" key="4">
    <source>
        <dbReference type="ARBA" id="ARBA00022970"/>
    </source>
</evidence>
<dbReference type="Proteomes" id="UP000281332">
    <property type="component" value="Unassembled WGS sequence"/>
</dbReference>
<feature type="transmembrane region" description="Helical" evidence="7">
    <location>
        <begin position="344"/>
        <end position="365"/>
    </location>
</feature>
<proteinExistence type="predicted"/>
<evidence type="ECO:0000256" key="5">
    <source>
        <dbReference type="ARBA" id="ARBA00022989"/>
    </source>
</evidence>
<dbReference type="AlphaFoldDB" id="A0A3N4NC90"/>
<dbReference type="GO" id="GO:0005886">
    <property type="term" value="C:plasma membrane"/>
    <property type="evidence" value="ECO:0007669"/>
    <property type="project" value="UniProtKB-SubCell"/>
</dbReference>
<keyword evidence="10" id="KW-1185">Reference proteome</keyword>
<feature type="transmembrane region" description="Helical" evidence="7">
    <location>
        <begin position="291"/>
        <end position="312"/>
    </location>
</feature>
<feature type="transmembrane region" description="Helical" evidence="7">
    <location>
        <begin position="245"/>
        <end position="264"/>
    </location>
</feature>
<keyword evidence="3 7" id="KW-0812">Transmembrane</keyword>
<reference evidence="9 10" key="1">
    <citation type="submission" date="2018-11" db="EMBL/GenBank/DDBJ databases">
        <title>Whole genome sequencing of Pantoea sp. RIT388.</title>
        <authorList>
            <person name="Gan H.M."/>
            <person name="Hudson A.O."/>
        </authorList>
    </citation>
    <scope>NUCLEOTIDE SEQUENCE [LARGE SCALE GENOMIC DNA]</scope>
    <source>
        <strain evidence="9 10">RIT388</strain>
    </source>
</reference>
<evidence type="ECO:0000313" key="9">
    <source>
        <dbReference type="EMBL" id="RPD91847.1"/>
    </source>
</evidence>
<dbReference type="Pfam" id="PF00324">
    <property type="entry name" value="AA_permease"/>
    <property type="match status" value="1"/>
</dbReference>
<organism evidence="9 10">
    <name type="scientific">Candidatus Pantoea deserta</name>
    <dbReference type="NCBI Taxonomy" id="1869313"/>
    <lineage>
        <taxon>Bacteria</taxon>
        <taxon>Pseudomonadati</taxon>
        <taxon>Pseudomonadota</taxon>
        <taxon>Gammaproteobacteria</taxon>
        <taxon>Enterobacterales</taxon>
        <taxon>Erwiniaceae</taxon>
        <taxon>Pantoea</taxon>
    </lineage>
</organism>
<dbReference type="EMBL" id="RMVG01000035">
    <property type="protein sequence ID" value="RPD91847.1"/>
    <property type="molecule type" value="Genomic_DNA"/>
</dbReference>
<feature type="transmembrane region" description="Helical" evidence="7">
    <location>
        <begin position="131"/>
        <end position="149"/>
    </location>
</feature>
<evidence type="ECO:0000259" key="8">
    <source>
        <dbReference type="Pfam" id="PF00324"/>
    </source>
</evidence>
<feature type="transmembrane region" description="Helical" evidence="7">
    <location>
        <begin position="415"/>
        <end position="435"/>
    </location>
</feature>
<comment type="subcellular location">
    <subcellularLocation>
        <location evidence="1">Cell inner membrane</location>
        <topology evidence="1">Multi-pass membrane protein</topology>
    </subcellularLocation>
</comment>
<evidence type="ECO:0000256" key="2">
    <source>
        <dbReference type="ARBA" id="ARBA00022448"/>
    </source>
</evidence>
<feature type="transmembrane region" description="Helical" evidence="7">
    <location>
        <begin position="52"/>
        <end position="73"/>
    </location>
</feature>
<evidence type="ECO:0000313" key="10">
    <source>
        <dbReference type="Proteomes" id="UP000281332"/>
    </source>
</evidence>
<feature type="transmembrane region" description="Helical" evidence="7">
    <location>
        <begin position="94"/>
        <end position="125"/>
    </location>
</feature>
<dbReference type="OrthoDB" id="5297508at2"/>
<feature type="transmembrane region" description="Helical" evidence="7">
    <location>
        <begin position="202"/>
        <end position="224"/>
    </location>
</feature>
<feature type="transmembrane region" description="Helical" evidence="7">
    <location>
        <begin position="24"/>
        <end position="46"/>
    </location>
</feature>
<dbReference type="Gene3D" id="1.20.1740.10">
    <property type="entry name" value="Amino acid/polyamine transporter I"/>
    <property type="match status" value="1"/>
</dbReference>
<dbReference type="InterPro" id="IPR004841">
    <property type="entry name" value="AA-permease/SLC12A_dom"/>
</dbReference>
<dbReference type="NCBIfam" id="NF008094">
    <property type="entry name" value="PRK10836.1"/>
    <property type="match status" value="1"/>
</dbReference>
<evidence type="ECO:0000256" key="6">
    <source>
        <dbReference type="ARBA" id="ARBA00023136"/>
    </source>
</evidence>
<name>A0A3N4NC90_9GAMM</name>